<proteinExistence type="predicted"/>
<reference evidence="1" key="2">
    <citation type="submission" date="2023-06" db="EMBL/GenBank/DDBJ databases">
        <authorList>
            <consortium name="Lawrence Berkeley National Laboratory"/>
            <person name="Mondo S.J."/>
            <person name="Hensen N."/>
            <person name="Bonometti L."/>
            <person name="Westerberg I."/>
            <person name="Brannstrom I.O."/>
            <person name="Guillou S."/>
            <person name="Cros-Aarteil S."/>
            <person name="Calhoun S."/>
            <person name="Haridas S."/>
            <person name="Kuo A."/>
            <person name="Pangilinan J."/>
            <person name="Riley R."/>
            <person name="Labutti K."/>
            <person name="Andreopoulos B."/>
            <person name="Lipzen A."/>
            <person name="Chen C."/>
            <person name="Yanf M."/>
            <person name="Daum C."/>
            <person name="Ng V."/>
            <person name="Clum A."/>
            <person name="Steindorff A."/>
            <person name="Ohm R."/>
            <person name="Martin F."/>
            <person name="Silar P."/>
            <person name="Natvig D."/>
            <person name="Lalanne C."/>
            <person name="Gautier V."/>
            <person name="Ament-Velasquez S.L."/>
            <person name="Kruys A."/>
            <person name="Hutchinson M.I."/>
            <person name="Powell A.J."/>
            <person name="Barry K."/>
            <person name="Miller A.N."/>
            <person name="Grigoriev I.V."/>
            <person name="Debuchy R."/>
            <person name="Gladieux P."/>
            <person name="Thoren M.H."/>
            <person name="Johannesson H."/>
        </authorList>
    </citation>
    <scope>NUCLEOTIDE SEQUENCE</scope>
    <source>
        <strain evidence="1">CBS 626.80</strain>
    </source>
</reference>
<evidence type="ECO:0000313" key="1">
    <source>
        <dbReference type="EMBL" id="KAK3955923.1"/>
    </source>
</evidence>
<sequence>MDNSETELLTRSFGELLEYYLANPPATFSVEASRAREGDLKPTRAYMLQEELRATENRGWPKAFYLFRKRSPDDQETPKVQLQRIQAFFTEIRPGPSLFGYGIIYRDLIHYWGVEFKWNSEPEIKPLDMLTDIKKLFRASLADEVLEVDFQTPYVELAPPPRLP</sequence>
<comment type="caution">
    <text evidence="1">The sequence shown here is derived from an EMBL/GenBank/DDBJ whole genome shotgun (WGS) entry which is preliminary data.</text>
</comment>
<reference evidence="1" key="1">
    <citation type="journal article" date="2023" name="Mol. Phylogenet. Evol.">
        <title>Genome-scale phylogeny and comparative genomics of the fungal order Sordariales.</title>
        <authorList>
            <person name="Hensen N."/>
            <person name="Bonometti L."/>
            <person name="Westerberg I."/>
            <person name="Brannstrom I.O."/>
            <person name="Guillou S."/>
            <person name="Cros-Aarteil S."/>
            <person name="Calhoun S."/>
            <person name="Haridas S."/>
            <person name="Kuo A."/>
            <person name="Mondo S."/>
            <person name="Pangilinan J."/>
            <person name="Riley R."/>
            <person name="LaButti K."/>
            <person name="Andreopoulos B."/>
            <person name="Lipzen A."/>
            <person name="Chen C."/>
            <person name="Yan M."/>
            <person name="Daum C."/>
            <person name="Ng V."/>
            <person name="Clum A."/>
            <person name="Steindorff A."/>
            <person name="Ohm R.A."/>
            <person name="Martin F."/>
            <person name="Silar P."/>
            <person name="Natvig D.O."/>
            <person name="Lalanne C."/>
            <person name="Gautier V."/>
            <person name="Ament-Velasquez S.L."/>
            <person name="Kruys A."/>
            <person name="Hutchinson M.I."/>
            <person name="Powell A.J."/>
            <person name="Barry K."/>
            <person name="Miller A.N."/>
            <person name="Grigoriev I.V."/>
            <person name="Debuchy R."/>
            <person name="Gladieux P."/>
            <person name="Hiltunen Thoren M."/>
            <person name="Johannesson H."/>
        </authorList>
    </citation>
    <scope>NUCLEOTIDE SEQUENCE</scope>
    <source>
        <strain evidence="1">CBS 626.80</strain>
    </source>
</reference>
<name>A0AAN6SJT5_9PEZI</name>
<organism evidence="1 2">
    <name type="scientific">Pseudoneurospora amorphoporcata</name>
    <dbReference type="NCBI Taxonomy" id="241081"/>
    <lineage>
        <taxon>Eukaryota</taxon>
        <taxon>Fungi</taxon>
        <taxon>Dikarya</taxon>
        <taxon>Ascomycota</taxon>
        <taxon>Pezizomycotina</taxon>
        <taxon>Sordariomycetes</taxon>
        <taxon>Sordariomycetidae</taxon>
        <taxon>Sordariales</taxon>
        <taxon>Sordariaceae</taxon>
        <taxon>Pseudoneurospora</taxon>
    </lineage>
</organism>
<keyword evidence="2" id="KW-1185">Reference proteome</keyword>
<dbReference type="Proteomes" id="UP001303222">
    <property type="component" value="Unassembled WGS sequence"/>
</dbReference>
<accession>A0AAN6SJT5</accession>
<dbReference type="EMBL" id="MU859071">
    <property type="protein sequence ID" value="KAK3955923.1"/>
    <property type="molecule type" value="Genomic_DNA"/>
</dbReference>
<dbReference type="AlphaFoldDB" id="A0AAN6SJT5"/>
<gene>
    <name evidence="1" type="ORF">QBC32DRAFT_10120</name>
</gene>
<evidence type="ECO:0000313" key="2">
    <source>
        <dbReference type="Proteomes" id="UP001303222"/>
    </source>
</evidence>
<protein>
    <submittedName>
        <fullName evidence="1">Uncharacterized protein</fullName>
    </submittedName>
</protein>